<protein>
    <recommendedName>
        <fullName evidence="2 6">Adenylyl-sulfate kinase</fullName>
        <ecNumber evidence="2 6">2.7.1.25</ecNumber>
    </recommendedName>
    <alternativeName>
        <fullName evidence="6">APS kinase</fullName>
    </alternativeName>
    <alternativeName>
        <fullName evidence="6">ATP adenosine-5'-phosphosulfate 3'-phosphotransferase</fullName>
    </alternativeName>
    <alternativeName>
        <fullName evidence="6">Adenosine-5'-phosphosulfate kinase</fullName>
    </alternativeName>
</protein>
<dbReference type="GO" id="GO:0004781">
    <property type="term" value="F:sulfate adenylyltransferase (ATP) activity"/>
    <property type="evidence" value="ECO:0007669"/>
    <property type="project" value="TreeGrafter"/>
</dbReference>
<evidence type="ECO:0000256" key="2">
    <source>
        <dbReference type="ARBA" id="ARBA00012121"/>
    </source>
</evidence>
<keyword evidence="6" id="KW-0597">Phosphoprotein</keyword>
<evidence type="ECO:0000313" key="11">
    <source>
        <dbReference type="Proteomes" id="UP000005933"/>
    </source>
</evidence>
<evidence type="ECO:0000256" key="5">
    <source>
        <dbReference type="ARBA" id="ARBA00022840"/>
    </source>
</evidence>
<comment type="catalytic activity">
    <reaction evidence="1 6 7">
        <text>adenosine 5'-phosphosulfate + ATP = 3'-phosphoadenylyl sulfate + ADP + H(+)</text>
        <dbReference type="Rhea" id="RHEA:24152"/>
        <dbReference type="ChEBI" id="CHEBI:15378"/>
        <dbReference type="ChEBI" id="CHEBI:30616"/>
        <dbReference type="ChEBI" id="CHEBI:58243"/>
        <dbReference type="ChEBI" id="CHEBI:58339"/>
        <dbReference type="ChEBI" id="CHEBI:456216"/>
        <dbReference type="EC" id="2.7.1.25"/>
    </reaction>
</comment>
<feature type="active site" description="Phosphoserine intermediate" evidence="6">
    <location>
        <position position="157"/>
    </location>
</feature>
<dbReference type="AlphaFoldDB" id="A0AB33VJJ9"/>
<dbReference type="EC" id="2.7.1.25" evidence="2 6"/>
<evidence type="ECO:0000256" key="4">
    <source>
        <dbReference type="ARBA" id="ARBA00022741"/>
    </source>
</evidence>
<dbReference type="Gene3D" id="3.40.50.300">
    <property type="entry name" value="P-loop containing nucleotide triphosphate hydrolases"/>
    <property type="match status" value="1"/>
</dbReference>
<dbReference type="Pfam" id="PF01583">
    <property type="entry name" value="APS_kinase"/>
    <property type="match status" value="1"/>
</dbReference>
<keyword evidence="4 6" id="KW-0547">Nucleotide-binding</keyword>
<dbReference type="PANTHER" id="PTHR42700">
    <property type="entry name" value="SULFATE ADENYLYLTRANSFERASE"/>
    <property type="match status" value="1"/>
</dbReference>
<dbReference type="GO" id="GO:0005524">
    <property type="term" value="F:ATP binding"/>
    <property type="evidence" value="ECO:0007669"/>
    <property type="project" value="UniProtKB-UniRule"/>
</dbReference>
<dbReference type="GO" id="GO:0005737">
    <property type="term" value="C:cytoplasm"/>
    <property type="evidence" value="ECO:0007669"/>
    <property type="project" value="TreeGrafter"/>
</dbReference>
<dbReference type="GO" id="GO:0010134">
    <property type="term" value="P:sulfate assimilation via adenylyl sulfate reduction"/>
    <property type="evidence" value="ECO:0007669"/>
    <property type="project" value="TreeGrafter"/>
</dbReference>
<feature type="region of interest" description="Disordered" evidence="8">
    <location>
        <begin position="1"/>
        <end position="65"/>
    </location>
</feature>
<sequence>MPATAMARQGWSSRPPTRSASPTRFPNCTACPDTAGSERTTPPALPAFRPPIMHASIPEPQSLPDTQRFARAPSEAFTIWMTGLSGAGKSTLARHMGHRLQQQGRACYVLDGDVLREGLSSDLGFCREDRREQVRRVAHVARILNEAGVIAIVALVSPYRADRQLAREIIGADAMHEVWVCTPLQVCQARDPKGLYRRANAGLLPAMTGVADPYEPPPEDALRIDTSRHDVSTCANRILEAVSAHPCMNGSQHDVRR</sequence>
<keyword evidence="6 7" id="KW-0418">Kinase</keyword>
<feature type="binding site" evidence="6">
    <location>
        <begin position="83"/>
        <end position="90"/>
    </location>
    <ligand>
        <name>ATP</name>
        <dbReference type="ChEBI" id="CHEBI:30616"/>
    </ligand>
</feature>
<dbReference type="NCBIfam" id="TIGR00455">
    <property type="entry name" value="apsK"/>
    <property type="match status" value="1"/>
</dbReference>
<comment type="similarity">
    <text evidence="6 7">Belongs to the APS kinase family.</text>
</comment>
<reference evidence="10 11" key="1">
    <citation type="journal article" date="2006" name="Mol. Plant Microbe Interact.">
        <title>Identification of open reading frames unique to a select agent: Ralstonia solanacearum race 3 biovar 2.</title>
        <authorList>
            <person name="Gabriel D.W."/>
            <person name="Allen C."/>
            <person name="Schell M."/>
            <person name="Denny T.P."/>
            <person name="Greenberg J.T."/>
            <person name="Duan Y.P."/>
            <person name="Flores-Cruz Z."/>
            <person name="Huang Q."/>
            <person name="Clifford J.M."/>
            <person name="Presting G."/>
            <person name="Gonzalez E.T."/>
            <person name="Reddy J."/>
            <person name="Elphinstone J."/>
            <person name="Swanson J."/>
            <person name="Yao J."/>
            <person name="Mulholland V."/>
            <person name="Liu L."/>
            <person name="Farmerie W."/>
            <person name="Patnaikuni M."/>
            <person name="Balogh B."/>
            <person name="Norman D."/>
            <person name="Alvarez A."/>
            <person name="Castillo J.A."/>
            <person name="Jones J."/>
            <person name="Saddler G."/>
            <person name="Walunas T."/>
            <person name="Zhukov A."/>
            <person name="Mikhailova N."/>
        </authorList>
    </citation>
    <scope>NUCLEOTIDE SEQUENCE [LARGE SCALE GENOMIC DNA]</scope>
    <source>
        <strain evidence="10 11">UW551</strain>
    </source>
</reference>
<dbReference type="InterPro" id="IPR059117">
    <property type="entry name" value="APS_kinase_dom"/>
</dbReference>
<feature type="domain" description="APS kinase" evidence="9">
    <location>
        <begin position="76"/>
        <end position="224"/>
    </location>
</feature>
<dbReference type="HAMAP" id="MF_00065">
    <property type="entry name" value="Adenylyl_sulf_kinase"/>
    <property type="match status" value="1"/>
</dbReference>
<evidence type="ECO:0000256" key="8">
    <source>
        <dbReference type="SAM" id="MobiDB-lite"/>
    </source>
</evidence>
<comment type="pathway">
    <text evidence="6 7">Sulfur metabolism; hydrogen sulfide biosynthesis; sulfite from sulfate: step 2/3.</text>
</comment>
<dbReference type="Proteomes" id="UP000005933">
    <property type="component" value="Unassembled WGS sequence"/>
</dbReference>
<dbReference type="CDD" id="cd02027">
    <property type="entry name" value="APSK"/>
    <property type="match status" value="1"/>
</dbReference>
<comment type="function">
    <text evidence="6 7">Catalyzes the synthesis of activated sulfate.</text>
</comment>
<dbReference type="SUPFAM" id="SSF52540">
    <property type="entry name" value="P-loop containing nucleoside triphosphate hydrolases"/>
    <property type="match status" value="1"/>
</dbReference>
<evidence type="ECO:0000313" key="10">
    <source>
        <dbReference type="EMBL" id="EAP74441.1"/>
    </source>
</evidence>
<dbReference type="InterPro" id="IPR027417">
    <property type="entry name" value="P-loop_NTPase"/>
</dbReference>
<dbReference type="InterPro" id="IPR050512">
    <property type="entry name" value="Sulf_AdTrans/APS_kinase"/>
</dbReference>
<evidence type="ECO:0000259" key="9">
    <source>
        <dbReference type="Pfam" id="PF01583"/>
    </source>
</evidence>
<keyword evidence="3 6" id="KW-0808">Transferase</keyword>
<dbReference type="NCBIfam" id="NF003013">
    <property type="entry name" value="PRK03846.1"/>
    <property type="match status" value="1"/>
</dbReference>
<dbReference type="GO" id="GO:0019379">
    <property type="term" value="P:sulfate assimilation, phosphoadenylyl sulfate reduction by phosphoadenylyl-sulfate reductase (thioredoxin)"/>
    <property type="evidence" value="ECO:0007669"/>
    <property type="project" value="TreeGrafter"/>
</dbReference>
<feature type="compositionally biased region" description="Low complexity" evidence="8">
    <location>
        <begin position="12"/>
        <end position="26"/>
    </location>
</feature>
<comment type="caution">
    <text evidence="10">The sequence shown here is derived from an EMBL/GenBank/DDBJ whole genome shotgun (WGS) entry which is preliminary data.</text>
</comment>
<dbReference type="GO" id="GO:0070814">
    <property type="term" value="P:hydrogen sulfide biosynthetic process"/>
    <property type="evidence" value="ECO:0007669"/>
    <property type="project" value="UniProtKB-UniRule"/>
</dbReference>
<keyword evidence="5 6" id="KW-0067">ATP-binding</keyword>
<gene>
    <name evidence="6" type="primary">cysC</name>
    <name evidence="10" type="ORF">RRSL_04283</name>
</gene>
<dbReference type="InterPro" id="IPR002891">
    <property type="entry name" value="APS"/>
</dbReference>
<evidence type="ECO:0000256" key="3">
    <source>
        <dbReference type="ARBA" id="ARBA00022679"/>
    </source>
</evidence>
<dbReference type="GO" id="GO:0004020">
    <property type="term" value="F:adenylylsulfate kinase activity"/>
    <property type="evidence" value="ECO:0007669"/>
    <property type="project" value="UniProtKB-UniRule"/>
</dbReference>
<proteinExistence type="inferred from homology"/>
<name>A0AB33VJJ9_RALSU</name>
<evidence type="ECO:0000256" key="1">
    <source>
        <dbReference type="ARBA" id="ARBA00001823"/>
    </source>
</evidence>
<evidence type="ECO:0000256" key="6">
    <source>
        <dbReference type="HAMAP-Rule" id="MF_00065"/>
    </source>
</evidence>
<dbReference type="PANTHER" id="PTHR42700:SF1">
    <property type="entry name" value="SULFATE ADENYLYLTRANSFERASE"/>
    <property type="match status" value="1"/>
</dbReference>
<organism evidence="10 11">
    <name type="scientific">Ralstonia solanacearum (strain UW551)</name>
    <dbReference type="NCBI Taxonomy" id="342110"/>
    <lineage>
        <taxon>Bacteria</taxon>
        <taxon>Pseudomonadati</taxon>
        <taxon>Pseudomonadota</taxon>
        <taxon>Betaproteobacteria</taxon>
        <taxon>Burkholderiales</taxon>
        <taxon>Burkholderiaceae</taxon>
        <taxon>Ralstonia</taxon>
        <taxon>Ralstonia solanacearum species complex</taxon>
    </lineage>
</organism>
<accession>A0AB33VJJ9</accession>
<dbReference type="EMBL" id="AAKL01000003">
    <property type="protein sequence ID" value="EAP74441.1"/>
    <property type="molecule type" value="Genomic_DNA"/>
</dbReference>
<evidence type="ECO:0000256" key="7">
    <source>
        <dbReference type="RuleBase" id="RU004347"/>
    </source>
</evidence>